<dbReference type="AlphaFoldDB" id="A0A3P7RH08"/>
<accession>A0A3P7RH08</accession>
<reference evidence="1 2" key="1">
    <citation type="submission" date="2018-11" db="EMBL/GenBank/DDBJ databases">
        <authorList>
            <consortium name="Pathogen Informatics"/>
        </authorList>
    </citation>
    <scope>NUCLEOTIDE SEQUENCE [LARGE SCALE GENOMIC DNA]</scope>
</reference>
<protein>
    <submittedName>
        <fullName evidence="1">Uncharacterized protein</fullName>
    </submittedName>
</protein>
<evidence type="ECO:0000313" key="2">
    <source>
        <dbReference type="Proteomes" id="UP000271098"/>
    </source>
</evidence>
<keyword evidence="2" id="KW-1185">Reference proteome</keyword>
<dbReference type="EMBL" id="UYRT01100268">
    <property type="protein sequence ID" value="VDN42466.1"/>
    <property type="molecule type" value="Genomic_DNA"/>
</dbReference>
<gene>
    <name evidence="1" type="ORF">GPUH_LOCUS24157</name>
</gene>
<proteinExistence type="predicted"/>
<dbReference type="OrthoDB" id="110174at2759"/>
<name>A0A3P7RH08_9BILA</name>
<sequence length="83" mass="9741">MPSLIYFQEYDYFLSSEERLRKKKLVTFYCQKTEKYLDSVARGALNSPWGARIALPFYAQFETFNEAYDYCPEISGSARSDKP</sequence>
<dbReference type="Proteomes" id="UP000271098">
    <property type="component" value="Unassembled WGS sequence"/>
</dbReference>
<organism evidence="1 2">
    <name type="scientific">Gongylonema pulchrum</name>
    <dbReference type="NCBI Taxonomy" id="637853"/>
    <lineage>
        <taxon>Eukaryota</taxon>
        <taxon>Metazoa</taxon>
        <taxon>Ecdysozoa</taxon>
        <taxon>Nematoda</taxon>
        <taxon>Chromadorea</taxon>
        <taxon>Rhabditida</taxon>
        <taxon>Spirurina</taxon>
        <taxon>Spiruromorpha</taxon>
        <taxon>Spiruroidea</taxon>
        <taxon>Gongylonematidae</taxon>
        <taxon>Gongylonema</taxon>
    </lineage>
</organism>
<evidence type="ECO:0000313" key="1">
    <source>
        <dbReference type="EMBL" id="VDN42466.1"/>
    </source>
</evidence>